<evidence type="ECO:0000256" key="8">
    <source>
        <dbReference type="RuleBase" id="RU003953"/>
    </source>
</evidence>
<comment type="similarity">
    <text evidence="8">Belongs to the tRNA nucleotidyltransferase/poly(A) polymerase family.</text>
</comment>
<proteinExistence type="inferred from homology"/>
<keyword evidence="5" id="KW-0479">Metal-binding</keyword>
<sequence length="384" mass="41444">MRIAADWITADHTQAVCAMLTQAGHRALFVGGCVRNAIIGAPVTDIDIATDARPEVVMELAKDAGLRPVPTGIDHGTITVIAGGIPHEVTTFRRDVETDGRRAVVAYSSRVEDDARRRDFTMNALYADPSGMVLDPLGGLTDLMARRVRFIEDAAARIAEDYLRILRFFRFHAWYGDDTEGLDQHALSAIAEATDGLGQLSRERVGGEMRKLLSAPDPAPSVAAMRSCGVLTRILPGAEDRALAPLVHLEQSAGMAPDWLARLAAMTGAEAAARLRLSRAEEIRLCLLRDGMGSARGAAELGFRHGVDDARAILVLRAAVMGQPLDPASLSRVEEGAAAVFPLRAADLMPAFNGPALGRELERLKLRWIESGFSLTRKDLLERG</sequence>
<accession>A0ABW3TD97</accession>
<name>A0ABW3TD97_9RHOB</name>
<dbReference type="SUPFAM" id="SSF81301">
    <property type="entry name" value="Nucleotidyltransferase"/>
    <property type="match status" value="1"/>
</dbReference>
<evidence type="ECO:0000256" key="7">
    <source>
        <dbReference type="ARBA" id="ARBA00022842"/>
    </source>
</evidence>
<evidence type="ECO:0000256" key="4">
    <source>
        <dbReference type="ARBA" id="ARBA00022695"/>
    </source>
</evidence>
<evidence type="ECO:0000256" key="3">
    <source>
        <dbReference type="ARBA" id="ARBA00022694"/>
    </source>
</evidence>
<keyword evidence="12" id="KW-1185">Reference proteome</keyword>
<keyword evidence="8" id="KW-0694">RNA-binding</keyword>
<dbReference type="EMBL" id="JBHTKR010000004">
    <property type="protein sequence ID" value="MFD1195169.1"/>
    <property type="molecule type" value="Genomic_DNA"/>
</dbReference>
<comment type="cofactor">
    <cofactor evidence="1">
        <name>Mg(2+)</name>
        <dbReference type="ChEBI" id="CHEBI:18420"/>
    </cofactor>
</comment>
<evidence type="ECO:0000313" key="12">
    <source>
        <dbReference type="Proteomes" id="UP001597151"/>
    </source>
</evidence>
<evidence type="ECO:0000259" key="10">
    <source>
        <dbReference type="Pfam" id="PF12627"/>
    </source>
</evidence>
<dbReference type="Proteomes" id="UP001597151">
    <property type="component" value="Unassembled WGS sequence"/>
</dbReference>
<reference evidence="12" key="1">
    <citation type="journal article" date="2019" name="Int. J. Syst. Evol. Microbiol.">
        <title>The Global Catalogue of Microorganisms (GCM) 10K type strain sequencing project: providing services to taxonomists for standard genome sequencing and annotation.</title>
        <authorList>
            <consortium name="The Broad Institute Genomics Platform"/>
            <consortium name="The Broad Institute Genome Sequencing Center for Infectious Disease"/>
            <person name="Wu L."/>
            <person name="Ma J."/>
        </authorList>
    </citation>
    <scope>NUCLEOTIDE SEQUENCE [LARGE SCALE GENOMIC DNA]</scope>
    <source>
        <strain evidence="12">CCUG 55328</strain>
    </source>
</reference>
<comment type="caution">
    <text evidence="11">The sequence shown here is derived from an EMBL/GenBank/DDBJ whole genome shotgun (WGS) entry which is preliminary data.</text>
</comment>
<dbReference type="Gene3D" id="3.30.460.10">
    <property type="entry name" value="Beta Polymerase, domain 2"/>
    <property type="match status" value="1"/>
</dbReference>
<keyword evidence="7" id="KW-0460">Magnesium</keyword>
<keyword evidence="2 8" id="KW-0808">Transferase</keyword>
<evidence type="ECO:0000256" key="2">
    <source>
        <dbReference type="ARBA" id="ARBA00022679"/>
    </source>
</evidence>
<dbReference type="PANTHER" id="PTHR46173:SF1">
    <property type="entry name" value="CCA TRNA NUCLEOTIDYLTRANSFERASE 1, MITOCHONDRIAL"/>
    <property type="match status" value="1"/>
</dbReference>
<dbReference type="Gene3D" id="1.10.3090.10">
    <property type="entry name" value="cca-adding enzyme, domain 2"/>
    <property type="match status" value="1"/>
</dbReference>
<organism evidence="11 12">
    <name type="scientific">Seohaeicola saemankumensis</name>
    <dbReference type="NCBI Taxonomy" id="481181"/>
    <lineage>
        <taxon>Bacteria</taxon>
        <taxon>Pseudomonadati</taxon>
        <taxon>Pseudomonadota</taxon>
        <taxon>Alphaproteobacteria</taxon>
        <taxon>Rhodobacterales</taxon>
        <taxon>Roseobacteraceae</taxon>
        <taxon>Seohaeicola</taxon>
    </lineage>
</organism>
<dbReference type="Pfam" id="PF12627">
    <property type="entry name" value="PolyA_pol_RNAbd"/>
    <property type="match status" value="1"/>
</dbReference>
<dbReference type="InterPro" id="IPR043519">
    <property type="entry name" value="NT_sf"/>
</dbReference>
<evidence type="ECO:0000256" key="1">
    <source>
        <dbReference type="ARBA" id="ARBA00001946"/>
    </source>
</evidence>
<dbReference type="Pfam" id="PF01743">
    <property type="entry name" value="PolyA_pol"/>
    <property type="match status" value="1"/>
</dbReference>
<feature type="domain" description="Poly A polymerase head" evidence="9">
    <location>
        <begin position="29"/>
        <end position="149"/>
    </location>
</feature>
<keyword evidence="4" id="KW-0548">Nucleotidyltransferase</keyword>
<evidence type="ECO:0000256" key="6">
    <source>
        <dbReference type="ARBA" id="ARBA00022741"/>
    </source>
</evidence>
<dbReference type="InterPro" id="IPR050264">
    <property type="entry name" value="Bact_CCA-adding_enz_type3_sf"/>
</dbReference>
<feature type="domain" description="tRNA nucleotidyltransferase/poly(A) polymerase RNA and SrmB- binding" evidence="10">
    <location>
        <begin position="183"/>
        <end position="239"/>
    </location>
</feature>
<keyword evidence="3" id="KW-0819">tRNA processing</keyword>
<protein>
    <submittedName>
        <fullName evidence="11">CCA tRNA nucleotidyltransferase</fullName>
    </submittedName>
</protein>
<dbReference type="InterPro" id="IPR002646">
    <property type="entry name" value="PolA_pol_head_dom"/>
</dbReference>
<dbReference type="InterPro" id="IPR032828">
    <property type="entry name" value="PolyA_RNA-bd"/>
</dbReference>
<evidence type="ECO:0000256" key="5">
    <source>
        <dbReference type="ARBA" id="ARBA00022723"/>
    </source>
</evidence>
<evidence type="ECO:0000313" key="11">
    <source>
        <dbReference type="EMBL" id="MFD1195169.1"/>
    </source>
</evidence>
<gene>
    <name evidence="11" type="ORF">ACFQ3C_10850</name>
</gene>
<dbReference type="CDD" id="cd05398">
    <property type="entry name" value="NT_ClassII-CCAase"/>
    <property type="match status" value="1"/>
</dbReference>
<dbReference type="PANTHER" id="PTHR46173">
    <property type="entry name" value="CCA TRNA NUCLEOTIDYLTRANSFERASE 1, MITOCHONDRIAL"/>
    <property type="match status" value="1"/>
</dbReference>
<evidence type="ECO:0000259" key="9">
    <source>
        <dbReference type="Pfam" id="PF01743"/>
    </source>
</evidence>
<dbReference type="RefSeq" id="WP_380791588.1">
    <property type="nucleotide sequence ID" value="NZ_JBHTKR010000004.1"/>
</dbReference>
<dbReference type="SUPFAM" id="SSF81891">
    <property type="entry name" value="Poly A polymerase C-terminal region-like"/>
    <property type="match status" value="1"/>
</dbReference>
<keyword evidence="6" id="KW-0547">Nucleotide-binding</keyword>